<protein>
    <submittedName>
        <fullName evidence="1">Uncharacterized protein</fullName>
    </submittedName>
</protein>
<proteinExistence type="predicted"/>
<evidence type="ECO:0000313" key="2">
    <source>
        <dbReference type="Proteomes" id="UP000192391"/>
    </source>
</evidence>
<dbReference type="Proteomes" id="UP000192391">
    <property type="component" value="Chromosome"/>
</dbReference>
<gene>
    <name evidence="1" type="ORF">B2M23_18015</name>
</gene>
<accession>A0AAC9QXG3</accession>
<organism evidence="1 2">
    <name type="scientific">Eubacterium limosum</name>
    <dbReference type="NCBI Taxonomy" id="1736"/>
    <lineage>
        <taxon>Bacteria</taxon>
        <taxon>Bacillati</taxon>
        <taxon>Bacillota</taxon>
        <taxon>Clostridia</taxon>
        <taxon>Eubacteriales</taxon>
        <taxon>Eubacteriaceae</taxon>
        <taxon>Eubacterium</taxon>
    </lineage>
</organism>
<dbReference type="KEGG" id="elim:B2M23_18015"/>
<evidence type="ECO:0000313" key="1">
    <source>
        <dbReference type="EMBL" id="ARD67311.1"/>
    </source>
</evidence>
<dbReference type="EMBL" id="CP019962">
    <property type="protein sequence ID" value="ARD67311.1"/>
    <property type="molecule type" value="Genomic_DNA"/>
</dbReference>
<name>A0AAC9QXG3_EUBLI</name>
<dbReference type="AlphaFoldDB" id="A0AAC9QXG3"/>
<sequence length="68" mass="8260">MQSIWFYRLYLFKGNETFSVFLEYAGGLFFDVELIFLEKWQRIGIVTKQMQISKKFVIPIRSFNRVKI</sequence>
<reference evidence="2" key="1">
    <citation type="journal article" date="2017" name="Sci. Rep.">
        <title>Determination of the Genome and Primary Transcriptome of Syngas Fermenting Eubacterium limosum ATCC 8486.</title>
        <authorList>
            <person name="Song Y."/>
            <person name="Shin J."/>
            <person name="Jeong Y."/>
            <person name="Jin S."/>
            <person name="Lee J.K."/>
            <person name="Kim D.R."/>
            <person name="Kim S.C."/>
            <person name="Cho S."/>
            <person name="Cho B.K."/>
        </authorList>
    </citation>
    <scope>NUCLEOTIDE SEQUENCE [LARGE SCALE GENOMIC DNA]</scope>
    <source>
        <strain evidence="2">ATCC 8486</strain>
    </source>
</reference>